<dbReference type="RefSeq" id="WP_406789877.1">
    <property type="nucleotide sequence ID" value="NZ_JBJIAA010000028.1"/>
</dbReference>
<keyword evidence="1" id="KW-0812">Transmembrane</keyword>
<proteinExistence type="predicted"/>
<protein>
    <recommendedName>
        <fullName evidence="4">DUF5666 domain-containing protein</fullName>
    </recommendedName>
</protein>
<dbReference type="EMBL" id="JBJIAA010000028">
    <property type="protein sequence ID" value="MFL0253209.1"/>
    <property type="molecule type" value="Genomic_DNA"/>
</dbReference>
<comment type="caution">
    <text evidence="2">The sequence shown here is derived from an EMBL/GenBank/DDBJ whole genome shotgun (WGS) entry which is preliminary data.</text>
</comment>
<evidence type="ECO:0008006" key="4">
    <source>
        <dbReference type="Google" id="ProtNLM"/>
    </source>
</evidence>
<feature type="transmembrane region" description="Helical" evidence="1">
    <location>
        <begin position="6"/>
        <end position="25"/>
    </location>
</feature>
<accession>A0ABW8TL26</accession>
<keyword evidence="1" id="KW-0472">Membrane</keyword>
<sequence>MKNKIIFAVIIIVAITGGFFGFNRLHNASRNVSKVVNLPKNINNLDGTIREINGGELSVEKSTIEHLGHNRCASGGKGEMLKVKVQKNTQYTLRVTYDQGKTHTDKAGNKSELKVGRVITIFGESDGTAITAKNIRILQVNQRN</sequence>
<organism evidence="2 3">
    <name type="scientific">Clostridium neuense</name>
    <dbReference type="NCBI Taxonomy" id="1728934"/>
    <lineage>
        <taxon>Bacteria</taxon>
        <taxon>Bacillati</taxon>
        <taxon>Bacillota</taxon>
        <taxon>Clostridia</taxon>
        <taxon>Eubacteriales</taxon>
        <taxon>Clostridiaceae</taxon>
        <taxon>Clostridium</taxon>
    </lineage>
</organism>
<gene>
    <name evidence="2" type="ORF">ACJDT4_22645</name>
</gene>
<reference evidence="2 3" key="1">
    <citation type="submission" date="2024-11" db="EMBL/GenBank/DDBJ databases">
        <authorList>
            <person name="Heng Y.C."/>
            <person name="Lim A.C.H."/>
            <person name="Lee J.K.Y."/>
            <person name="Kittelmann S."/>
        </authorList>
    </citation>
    <scope>NUCLEOTIDE SEQUENCE [LARGE SCALE GENOMIC DNA]</scope>
    <source>
        <strain evidence="2 3">WILCCON 0114</strain>
    </source>
</reference>
<dbReference type="Proteomes" id="UP001623592">
    <property type="component" value="Unassembled WGS sequence"/>
</dbReference>
<evidence type="ECO:0000313" key="2">
    <source>
        <dbReference type="EMBL" id="MFL0253209.1"/>
    </source>
</evidence>
<name>A0ABW8TL26_9CLOT</name>
<evidence type="ECO:0000313" key="3">
    <source>
        <dbReference type="Proteomes" id="UP001623592"/>
    </source>
</evidence>
<keyword evidence="1" id="KW-1133">Transmembrane helix</keyword>
<evidence type="ECO:0000256" key="1">
    <source>
        <dbReference type="SAM" id="Phobius"/>
    </source>
</evidence>
<keyword evidence="3" id="KW-1185">Reference proteome</keyword>